<name>A0A8I0EY14_9ACTN</name>
<dbReference type="Pfam" id="PF13302">
    <property type="entry name" value="Acetyltransf_3"/>
    <property type="match status" value="1"/>
</dbReference>
<keyword evidence="2" id="KW-0012">Acyltransferase</keyword>
<feature type="compositionally biased region" description="Polar residues" evidence="4">
    <location>
        <begin position="193"/>
        <end position="203"/>
    </location>
</feature>
<comment type="caution">
    <text evidence="6">The sequence shown here is derived from an EMBL/GenBank/DDBJ whole genome shotgun (WGS) entry which is preliminary data.</text>
</comment>
<dbReference type="GO" id="GO:0005737">
    <property type="term" value="C:cytoplasm"/>
    <property type="evidence" value="ECO:0007669"/>
    <property type="project" value="TreeGrafter"/>
</dbReference>
<dbReference type="Proteomes" id="UP000620591">
    <property type="component" value="Unassembled WGS sequence"/>
</dbReference>
<protein>
    <submittedName>
        <fullName evidence="6">GNAT family N-acetyltransferase</fullName>
    </submittedName>
</protein>
<evidence type="ECO:0000256" key="2">
    <source>
        <dbReference type="ARBA" id="ARBA00023315"/>
    </source>
</evidence>
<dbReference type="PROSITE" id="PS51186">
    <property type="entry name" value="GNAT"/>
    <property type="match status" value="1"/>
</dbReference>
<dbReference type="AlphaFoldDB" id="A0A8I0EY14"/>
<evidence type="ECO:0000256" key="3">
    <source>
        <dbReference type="ARBA" id="ARBA00038502"/>
    </source>
</evidence>
<accession>A0A8I0EY14</accession>
<dbReference type="Gene3D" id="3.40.630.30">
    <property type="match status" value="1"/>
</dbReference>
<dbReference type="InterPro" id="IPR000182">
    <property type="entry name" value="GNAT_dom"/>
</dbReference>
<dbReference type="InterPro" id="IPR016181">
    <property type="entry name" value="Acyl_CoA_acyltransferase"/>
</dbReference>
<dbReference type="InterPro" id="IPR051531">
    <property type="entry name" value="N-acetyltransferase"/>
</dbReference>
<dbReference type="SUPFAM" id="SSF55729">
    <property type="entry name" value="Acyl-CoA N-acyltransferases (Nat)"/>
    <property type="match status" value="1"/>
</dbReference>
<gene>
    <name evidence="6" type="ORF">IBG24_14835</name>
</gene>
<evidence type="ECO:0000256" key="4">
    <source>
        <dbReference type="SAM" id="MobiDB-lite"/>
    </source>
</evidence>
<dbReference type="EMBL" id="JACTVM010000005">
    <property type="protein sequence ID" value="MBC9227591.1"/>
    <property type="molecule type" value="Genomic_DNA"/>
</dbReference>
<feature type="domain" description="N-acetyltransferase" evidence="5">
    <location>
        <begin position="1"/>
        <end position="163"/>
    </location>
</feature>
<keyword evidence="1 6" id="KW-0808">Transferase</keyword>
<reference evidence="6" key="1">
    <citation type="submission" date="2020-09" db="EMBL/GenBank/DDBJ databases">
        <title>Novel species in genus Aeromicrobium.</title>
        <authorList>
            <person name="Zhang G."/>
        </authorList>
    </citation>
    <scope>NUCLEOTIDE SEQUENCE</scope>
    <source>
        <strain evidence="6">Zg-636</strain>
    </source>
</reference>
<proteinExistence type="inferred from homology"/>
<feature type="region of interest" description="Disordered" evidence="4">
    <location>
        <begin position="176"/>
        <end position="203"/>
    </location>
</feature>
<sequence length="203" mass="21927">MLRLVTPDDAEELAAVWSRNRAFLAPWEPLRDDAFFAPESQRAGIERDLAEHEAGRMVPFVISGPDGGIAGRLTLSGVTRGAFQSAAMGYWVREDLNGRGLATRAAREAVDHAFATLGLHRLQAETLLHNVASQMVLRHAGFAPFAVAPDYLRIAGRWQDHLLFHVLAAASEPATAEEQAAAEPPRRCGAAVTTVTSPLAPSR</sequence>
<evidence type="ECO:0000313" key="6">
    <source>
        <dbReference type="EMBL" id="MBC9227591.1"/>
    </source>
</evidence>
<dbReference type="GO" id="GO:0008999">
    <property type="term" value="F:protein-N-terminal-alanine acetyltransferase activity"/>
    <property type="evidence" value="ECO:0007669"/>
    <property type="project" value="TreeGrafter"/>
</dbReference>
<evidence type="ECO:0000313" key="7">
    <source>
        <dbReference type="Proteomes" id="UP000620591"/>
    </source>
</evidence>
<organism evidence="6 7">
    <name type="scientific">Aeromicrobium senzhongii</name>
    <dbReference type="NCBI Taxonomy" id="2663859"/>
    <lineage>
        <taxon>Bacteria</taxon>
        <taxon>Bacillati</taxon>
        <taxon>Actinomycetota</taxon>
        <taxon>Actinomycetes</taxon>
        <taxon>Propionibacteriales</taxon>
        <taxon>Nocardioidaceae</taxon>
        <taxon>Aeromicrobium</taxon>
    </lineage>
</organism>
<comment type="similarity">
    <text evidence="3">Belongs to the acetyltransferase family. RimJ subfamily.</text>
</comment>
<evidence type="ECO:0000259" key="5">
    <source>
        <dbReference type="PROSITE" id="PS51186"/>
    </source>
</evidence>
<evidence type="ECO:0000256" key="1">
    <source>
        <dbReference type="ARBA" id="ARBA00022679"/>
    </source>
</evidence>
<dbReference type="PANTHER" id="PTHR43792:SF8">
    <property type="entry name" value="[RIBOSOMAL PROTEIN US5]-ALANINE N-ACETYLTRANSFERASE"/>
    <property type="match status" value="1"/>
</dbReference>
<dbReference type="PANTHER" id="PTHR43792">
    <property type="entry name" value="GNAT FAMILY, PUTATIVE (AFU_ORTHOLOGUE AFUA_3G00765)-RELATED-RELATED"/>
    <property type="match status" value="1"/>
</dbReference>